<feature type="signal peptide" evidence="6">
    <location>
        <begin position="1"/>
        <end position="22"/>
    </location>
</feature>
<feature type="disulfide bond" evidence="4">
    <location>
        <begin position="422"/>
        <end position="431"/>
    </location>
</feature>
<gene>
    <name evidence="8" type="ORF">NAEGRDRAFT_71188</name>
</gene>
<dbReference type="PANTHER" id="PTHR11219">
    <property type="entry name" value="TENEURIN AND N-ACETYLGLUCOSAMINE-1-PHOSPHODIESTER ALPHA-N-ACETYLGLUCOSAMINIDASE"/>
    <property type="match status" value="1"/>
</dbReference>
<sequence length="1810" mass="198966">MWSSSMVYCVLILMLIIYFIEATESTITCNNIDSNLSNVCSGNGICISNNVCSCYVGFDGAACDTPRTIQNLFAGYSVLSRNSSISSNKIINLFGNVANTPSSSQLYTNFNITSGITHDGDVYASHYINQAEQYFKQLDNLPCDFTLRSSPRIGRIEVRYGGVGCFEAGWTGPSTVVIKGSQRVVFKIKGNFITNEITFALSKCASENNIYWLVNGNTKITNNFKGILKTAGKVDITNANIDGTLFINNTSATFTNVTFGPVSTFDPYQSLTNSECSLSSCYGILSNETSVCAGVGLCYDDNACFCPLGYGQDCSLPLCYGVLQNSASVCSGNGNCTGPDTCECKEGHLGLNCSISLPPCYGIGNDTSRICSGVGNCTSKGVCSCPDGYGFDCSVPICNGVLAYNKACSSHGTCIAPNSCSCSSHYHGDNCELTTCFDIPSDNSTTCSGNGDCIDYNRCRCFDGYQGSDCGQLTTTIIYENITIYENETIWIEYNTTEYINETIYIRQNQTDVVIDDGAIIFTPNPTGSNPITFNTTRVNVTIITYYNATSNSTTTVTTTTTTVVVYTTIVCSKSLNCSNHGECNSNGACTCYSNFDTGFWSGSSCNTCRDGFHGNNCATKVVGPAYISNDFTGVTFYLYAPNSYTSNQISCNKLLHPDDISSNMFGDASKIQCSYVDRASYLFMITFGSNDYVFNAGASNLRINTHVFDQSAGSADYLSMIINLPQGFSGPVAKISMAFTSTYSSCEEIVIDGSGSTAPYGGSLTYYWTLLNAATMQVLSTNFANQPKITLPASLSSGSYQVSLKIQGEFLHLSSAVVHTGTFTKAPKPVPVITFYKGNTQLRYTNQFPYTIKKVIESPCRDSNNTIVRWEQLSGPSIEYSVDSYNNLYIPKLKTFGNNNYTFKVSAYYTDANYQGSSDFVLITQSPPLSLELYQAEAKTDHSTVEVIYSDPESALISKSETWTWSSLDYQGPRLYTFLTTQSNQKSSSLYLTSNYFDPVPAMVTIQLRIEKSDGRFVQKSSIVRFGAVAPSFNVISQQPNTAYLKPGSPITIHSLVSSSSTSVFVSWRLNNEMISTTKTIIQSNWGRQINQVMFDTSNLVDGTTNTITAVVSDSSTQGTSTTTIVVQVAKRPSLCACDITPSVGIAMETQFSFGCTQCKTTDNNVDYNYGFIDDRSGMKVSLYKLGEVFSSTLPAPLNGNTLTCYIDIIDTVTGGSVNMTKKITVNKQSTTSLSEIQTLVKSWTDTVNQYLKDGQISKSFYMTATFLRTDTVLVREAIKVLASTSRRDIVCSHGVEVSGVCKCADGYVGTNCEVPIFGYSQSQSVKLTAFTNIIKLSNSSYDIINDEYFTLLVFSIDSVLENYEYLEKKTVGQALDTLNLYLTSVVAIDDFNLPNGVEILLKNIIQNTYIYVVEKQMFTDQTENSKKLLILLTLTTTLMSRTISYGSSSSVFKTQYFSYTMNKYSIYDFPPIVSDNSRICQIIVEGLFFSNAKSTKLYRQPFGFVMTVSDDVFQLGPTIGLQKSTKENIQASSSLVSPIMSLSFNGLTAPVDFNGIIYILPINKTTTFKIFDQGTFDYVESVTEYTCNSFKDSPEAITKCKLVEMNATHTKCSCSTLGNVFVMETTTITKYSLTIFVIMGASIIVIGSAIVTIFSFCCCCCRCVVIGRRRFSERHSEAKIVRVKHDVRAMFLEKPGTNDFVTTERVQLRNDNNKVTRTIITTDPLLVTNNTKTVVMQSPRMYTKETTYVTKTHHHQGGQTVVFDTPRPEVVIASRPRVLEEIVTNRPVVVRRNQVQPMDVELVERRRY</sequence>
<keyword evidence="1 4" id="KW-0245">EGF-like domain</keyword>
<dbReference type="PROSITE" id="PS50026">
    <property type="entry name" value="EGF_3"/>
    <property type="match status" value="3"/>
</dbReference>
<dbReference type="InterPro" id="IPR000742">
    <property type="entry name" value="EGF"/>
</dbReference>
<evidence type="ECO:0000313" key="9">
    <source>
        <dbReference type="Proteomes" id="UP000006671"/>
    </source>
</evidence>
<keyword evidence="6" id="KW-0732">Signal</keyword>
<evidence type="ECO:0000256" key="5">
    <source>
        <dbReference type="SAM" id="Phobius"/>
    </source>
</evidence>
<feature type="domain" description="EGF-like" evidence="7">
    <location>
        <begin position="438"/>
        <end position="471"/>
    </location>
</feature>
<dbReference type="Proteomes" id="UP000006671">
    <property type="component" value="Unassembled WGS sequence"/>
</dbReference>
<dbReference type="InterPro" id="IPR002859">
    <property type="entry name" value="PKD/REJ-like"/>
</dbReference>
<evidence type="ECO:0000256" key="3">
    <source>
        <dbReference type="ARBA" id="ARBA00023157"/>
    </source>
</evidence>
<feature type="domain" description="EGF-like" evidence="7">
    <location>
        <begin position="31"/>
        <end position="64"/>
    </location>
</feature>
<dbReference type="VEuPathDB" id="AmoebaDB:NAEGRDRAFT_71188"/>
<protein>
    <submittedName>
        <fullName evidence="8">Predicted protein</fullName>
    </submittedName>
</protein>
<reference evidence="8 9" key="1">
    <citation type="journal article" date="2010" name="Cell">
        <title>The genome of Naegleria gruberi illuminates early eukaryotic versatility.</title>
        <authorList>
            <person name="Fritz-Laylin L.K."/>
            <person name="Prochnik S.E."/>
            <person name="Ginger M.L."/>
            <person name="Dacks J.B."/>
            <person name="Carpenter M.L."/>
            <person name="Field M.C."/>
            <person name="Kuo A."/>
            <person name="Paredez A."/>
            <person name="Chapman J."/>
            <person name="Pham J."/>
            <person name="Shu S."/>
            <person name="Neupane R."/>
            <person name="Cipriano M."/>
            <person name="Mancuso J."/>
            <person name="Tu H."/>
            <person name="Salamov A."/>
            <person name="Lindquist E."/>
            <person name="Shapiro H."/>
            <person name="Lucas S."/>
            <person name="Grigoriev I.V."/>
            <person name="Cande W.Z."/>
            <person name="Fulton C."/>
            <person name="Rokhsar D.S."/>
            <person name="Dawson S.C."/>
        </authorList>
    </citation>
    <scope>NUCLEOTIDE SEQUENCE [LARGE SCALE GENOMIC DNA]</scope>
    <source>
        <strain evidence="8 9">NEG-M</strain>
    </source>
</reference>
<dbReference type="GeneID" id="8859268"/>
<evidence type="ECO:0000256" key="1">
    <source>
        <dbReference type="ARBA" id="ARBA00022536"/>
    </source>
</evidence>
<keyword evidence="5" id="KW-0812">Transmembrane</keyword>
<dbReference type="eggNOG" id="KOG1225">
    <property type="taxonomic scope" value="Eukaryota"/>
</dbReference>
<accession>D2VQD7</accession>
<evidence type="ECO:0000313" key="8">
    <source>
        <dbReference type="EMBL" id="EFC40855.1"/>
    </source>
</evidence>
<dbReference type="InterPro" id="IPR013783">
    <property type="entry name" value="Ig-like_fold"/>
</dbReference>
<dbReference type="Gene3D" id="2.10.25.10">
    <property type="entry name" value="Laminin"/>
    <property type="match status" value="2"/>
</dbReference>
<dbReference type="OrthoDB" id="10266706at2759"/>
<keyword evidence="5" id="KW-0472">Membrane</keyword>
<feature type="disulfide bond" evidence="4">
    <location>
        <begin position="461"/>
        <end position="470"/>
    </location>
</feature>
<evidence type="ECO:0000259" key="7">
    <source>
        <dbReference type="PROSITE" id="PS50026"/>
    </source>
</evidence>
<evidence type="ECO:0000256" key="6">
    <source>
        <dbReference type="SAM" id="SignalP"/>
    </source>
</evidence>
<comment type="caution">
    <text evidence="4">Lacks conserved residue(s) required for the propagation of feature annotation.</text>
</comment>
<feature type="transmembrane region" description="Helical" evidence="5">
    <location>
        <begin position="1635"/>
        <end position="1667"/>
    </location>
</feature>
<keyword evidence="3 4" id="KW-1015">Disulfide bond</keyword>
<keyword evidence="9" id="KW-1185">Reference proteome</keyword>
<dbReference type="PROSITE" id="PS00022">
    <property type="entry name" value="EGF_1"/>
    <property type="match status" value="5"/>
</dbReference>
<evidence type="ECO:0000256" key="2">
    <source>
        <dbReference type="ARBA" id="ARBA00022737"/>
    </source>
</evidence>
<dbReference type="InterPro" id="IPR051216">
    <property type="entry name" value="Teneurin"/>
</dbReference>
<feature type="disulfide bond" evidence="4">
    <location>
        <begin position="54"/>
        <end position="63"/>
    </location>
</feature>
<dbReference type="RefSeq" id="XP_002673599.1">
    <property type="nucleotide sequence ID" value="XM_002673553.1"/>
</dbReference>
<name>D2VQD7_NAEGR</name>
<dbReference type="KEGG" id="ngr:NAEGRDRAFT_71188"/>
<dbReference type="EMBL" id="GG738889">
    <property type="protein sequence ID" value="EFC40855.1"/>
    <property type="molecule type" value="Genomic_DNA"/>
</dbReference>
<keyword evidence="2" id="KW-0677">Repeat</keyword>
<dbReference type="Gene3D" id="2.60.40.10">
    <property type="entry name" value="Immunoglobulins"/>
    <property type="match status" value="1"/>
</dbReference>
<organism evidence="9">
    <name type="scientific">Naegleria gruberi</name>
    <name type="common">Amoeba</name>
    <dbReference type="NCBI Taxonomy" id="5762"/>
    <lineage>
        <taxon>Eukaryota</taxon>
        <taxon>Discoba</taxon>
        <taxon>Heterolobosea</taxon>
        <taxon>Tetramitia</taxon>
        <taxon>Eutetramitia</taxon>
        <taxon>Vahlkampfiidae</taxon>
        <taxon>Naegleria</taxon>
    </lineage>
</organism>
<evidence type="ECO:0000256" key="4">
    <source>
        <dbReference type="PROSITE-ProRule" id="PRU00076"/>
    </source>
</evidence>
<keyword evidence="5" id="KW-1133">Transmembrane helix</keyword>
<dbReference type="InParanoid" id="D2VQD7"/>
<proteinExistence type="predicted"/>
<dbReference type="SMART" id="SM00181">
    <property type="entry name" value="EGF"/>
    <property type="match status" value="7"/>
</dbReference>
<dbReference type="PANTHER" id="PTHR11219:SF70">
    <property type="entry name" value="EGF-LIKE DOMAIN-CONTAINING PROTEIN"/>
    <property type="match status" value="1"/>
</dbReference>
<feature type="domain" description="EGF-like" evidence="7">
    <location>
        <begin position="394"/>
        <end position="432"/>
    </location>
</feature>
<feature type="chain" id="PRO_5003037813" evidence="6">
    <location>
        <begin position="23"/>
        <end position="1810"/>
    </location>
</feature>
<dbReference type="PROSITE" id="PS01186">
    <property type="entry name" value="EGF_2"/>
    <property type="match status" value="3"/>
</dbReference>
<dbReference type="Pfam" id="PF02010">
    <property type="entry name" value="REJ"/>
    <property type="match status" value="1"/>
</dbReference>